<dbReference type="InterPro" id="IPR011429">
    <property type="entry name" value="Cyt_c_Planctomycete-type"/>
</dbReference>
<evidence type="ECO:0000313" key="4">
    <source>
        <dbReference type="EMBL" id="QDT37865.1"/>
    </source>
</evidence>
<dbReference type="PANTHER" id="PTHR35889">
    <property type="entry name" value="CYCLOINULO-OLIGOSACCHARIDE FRUCTANOTRANSFERASE-RELATED"/>
    <property type="match status" value="1"/>
</dbReference>
<dbReference type="Pfam" id="PF07635">
    <property type="entry name" value="PSCyt1"/>
    <property type="match status" value="1"/>
</dbReference>
<dbReference type="OrthoDB" id="127107at2"/>
<feature type="domain" description="DUF1549" evidence="1">
    <location>
        <begin position="323"/>
        <end position="529"/>
    </location>
</feature>
<dbReference type="InterPro" id="IPR022655">
    <property type="entry name" value="DUF1553"/>
</dbReference>
<keyword evidence="5" id="KW-1185">Reference proteome</keyword>
<organism evidence="4 5">
    <name type="scientific">Stratiformator vulcanicus</name>
    <dbReference type="NCBI Taxonomy" id="2527980"/>
    <lineage>
        <taxon>Bacteria</taxon>
        <taxon>Pseudomonadati</taxon>
        <taxon>Planctomycetota</taxon>
        <taxon>Planctomycetia</taxon>
        <taxon>Planctomycetales</taxon>
        <taxon>Planctomycetaceae</taxon>
        <taxon>Stratiformator</taxon>
    </lineage>
</organism>
<proteinExistence type="predicted"/>
<evidence type="ECO:0000259" key="1">
    <source>
        <dbReference type="Pfam" id="PF07583"/>
    </source>
</evidence>
<dbReference type="InterPro" id="IPR013320">
    <property type="entry name" value="ConA-like_dom_sf"/>
</dbReference>
<dbReference type="SUPFAM" id="SSF46626">
    <property type="entry name" value="Cytochrome c"/>
    <property type="match status" value="1"/>
</dbReference>
<sequence length="1279" mass="143820">MSAPTDLSTVEQRAEFERLLVEMIDGEWTVDKRNRLGELLRDEGLRETYVEFCHLHGQLLYEHGLLMAIFEETSSSNATQRPPLKSSRVVATLAGAAAVLAVGLAFAVSVDGTRTAKPDASVAIDNERAKAPEVEGHRDIELRHMSTAKPLSPDPREARRPVESVVAADLYQDRRLPPAFMLVGSQNRPPARSGSAVPKVEFNRDIRPILSDNCFACHGPDAHAREGELRLDLEAGAFDDREGSGAVITRFRPDESSLYERIVSDDEFLVMPPPDSEKSLTKQEVDLIRRWIEEGARWEEHWAFIPPQKVALPESNSDWARNPIDAFVLRELDRKGLSPSREADRYTLIRRVMFDLTGLPPTPEEVEVFVNDERPDAYERLVDRLLASPTFGEHRARYWLDAARYADTHGMHFDNYREIWPYRDWVVKAFNDNMPFDQFTVEQLAGDLLPEPSNPQLVATGFNRNNVTSNEGGSIEAELLHRYAVDRTETTATVFLGLTAGCAACHDHKFDPLSQREFYELYAFFNNTTQNGFDRNVKDTPPMIRAIAPDKLERIDQIMTELGEIEQKVDARVAELERTVDDVAAFVAGHAETLRKDPVSSDGLVMHLPISASLSRAGPPSRERPVEAARPGAEPAVNGPFEFIARTRGRPSLPSNPVAAPKLRDEATVVRGDRAPAKLEVRAAKIGPVARSKQRGVRKTVEVLKSNQLVVDGLAEWDIHKAMSIAAWVRPQREKFTYIVTRMSDQKNGPGFRFVLFSNNRPALELFDSSGTIYKVISGEPIPPGEWHHVVVTWEGKRFSTGANFYVDGELQSRDARFVDVDFPGVTSAPALIGTAPIGVDDVRLYDRLLRMEELREILRHDDVLESLAKSPEQRTEADRKLLLRNTLLRTDDEVKSLIARDGELKDEQFSIEFDAPTTLVMNELGKTPKAKLLRRGEYDQPIEDVTAGVPEVFPPLPEDAPLNRLGLARWLTEPDHPVMARVTVNRFWQQIFGTGIVKTAGDFGTQGEPPSHPELLDWLAIDFVEHGWDTKRMIKQIVMSATYRQASNVRPEHLEVDPENRYLARGPRFRLDAEMVRDQMLALSGLLVEDIGGPPVKPYQPDGLWQTVAYPTSNTANFSRDRGPKLYRRSLYTFWKRTAIAPNMAIFDAPDRESCIVRRERTNTPMQALVLMNDPQFVEAARVLAEKVLSERQASDDALLSELFYRVTTRPIDADELDVLRESLGRFRAIFANRPDAAADLLSVGEMPRNESLEATEAAAVAMVVNQLFNLDEVVTKQ</sequence>
<dbReference type="InterPro" id="IPR011444">
    <property type="entry name" value="DUF1549"/>
</dbReference>
<dbReference type="Gene3D" id="2.60.120.200">
    <property type="match status" value="1"/>
</dbReference>
<evidence type="ECO:0000259" key="3">
    <source>
        <dbReference type="Pfam" id="PF07635"/>
    </source>
</evidence>
<dbReference type="SUPFAM" id="SSF49899">
    <property type="entry name" value="Concanavalin A-like lectins/glucanases"/>
    <property type="match status" value="1"/>
</dbReference>
<protein>
    <submittedName>
        <fullName evidence="4">Planctomycete cytochrome C</fullName>
    </submittedName>
</protein>
<dbReference type="GO" id="GO:0009055">
    <property type="term" value="F:electron transfer activity"/>
    <property type="evidence" value="ECO:0007669"/>
    <property type="project" value="InterPro"/>
</dbReference>
<dbReference type="Pfam" id="PF13385">
    <property type="entry name" value="Laminin_G_3"/>
    <property type="match status" value="1"/>
</dbReference>
<feature type="domain" description="DUF1553" evidence="2">
    <location>
        <begin position="964"/>
        <end position="1223"/>
    </location>
</feature>
<feature type="domain" description="Cytochrome C Planctomycete-type" evidence="3">
    <location>
        <begin position="214"/>
        <end position="275"/>
    </location>
</feature>
<evidence type="ECO:0000259" key="2">
    <source>
        <dbReference type="Pfam" id="PF07587"/>
    </source>
</evidence>
<gene>
    <name evidence="4" type="ORF">Pan189_22480</name>
</gene>
<evidence type="ECO:0000313" key="5">
    <source>
        <dbReference type="Proteomes" id="UP000317318"/>
    </source>
</evidence>
<dbReference type="Pfam" id="PF07583">
    <property type="entry name" value="PSCyt2"/>
    <property type="match status" value="1"/>
</dbReference>
<dbReference type="Proteomes" id="UP000317318">
    <property type="component" value="Chromosome"/>
</dbReference>
<dbReference type="KEGG" id="svp:Pan189_22480"/>
<accession>A0A517R1U5</accession>
<dbReference type="GO" id="GO:0020037">
    <property type="term" value="F:heme binding"/>
    <property type="evidence" value="ECO:0007669"/>
    <property type="project" value="InterPro"/>
</dbReference>
<dbReference type="Pfam" id="PF07587">
    <property type="entry name" value="PSD1"/>
    <property type="match status" value="1"/>
</dbReference>
<name>A0A517R1U5_9PLAN</name>
<dbReference type="EMBL" id="CP036268">
    <property type="protein sequence ID" value="QDT37865.1"/>
    <property type="molecule type" value="Genomic_DNA"/>
</dbReference>
<dbReference type="InterPro" id="IPR036909">
    <property type="entry name" value="Cyt_c-like_dom_sf"/>
</dbReference>
<dbReference type="AlphaFoldDB" id="A0A517R1U5"/>
<dbReference type="RefSeq" id="WP_145363949.1">
    <property type="nucleotide sequence ID" value="NZ_CP036268.1"/>
</dbReference>
<dbReference type="PANTHER" id="PTHR35889:SF3">
    <property type="entry name" value="F-BOX DOMAIN-CONTAINING PROTEIN"/>
    <property type="match status" value="1"/>
</dbReference>
<reference evidence="4 5" key="1">
    <citation type="submission" date="2019-02" db="EMBL/GenBank/DDBJ databases">
        <title>Deep-cultivation of Planctomycetes and their phenomic and genomic characterization uncovers novel biology.</title>
        <authorList>
            <person name="Wiegand S."/>
            <person name="Jogler M."/>
            <person name="Boedeker C."/>
            <person name="Pinto D."/>
            <person name="Vollmers J."/>
            <person name="Rivas-Marin E."/>
            <person name="Kohn T."/>
            <person name="Peeters S.H."/>
            <person name="Heuer A."/>
            <person name="Rast P."/>
            <person name="Oberbeckmann S."/>
            <person name="Bunk B."/>
            <person name="Jeske O."/>
            <person name="Meyerdierks A."/>
            <person name="Storesund J.E."/>
            <person name="Kallscheuer N."/>
            <person name="Luecker S."/>
            <person name="Lage O.M."/>
            <person name="Pohl T."/>
            <person name="Merkel B.J."/>
            <person name="Hornburger P."/>
            <person name="Mueller R.-W."/>
            <person name="Bruemmer F."/>
            <person name="Labrenz M."/>
            <person name="Spormann A.M."/>
            <person name="Op den Camp H."/>
            <person name="Overmann J."/>
            <person name="Amann R."/>
            <person name="Jetten M.S.M."/>
            <person name="Mascher T."/>
            <person name="Medema M.H."/>
            <person name="Devos D.P."/>
            <person name="Kaster A.-K."/>
            <person name="Ovreas L."/>
            <person name="Rohde M."/>
            <person name="Galperin M.Y."/>
            <person name="Jogler C."/>
        </authorList>
    </citation>
    <scope>NUCLEOTIDE SEQUENCE [LARGE SCALE GENOMIC DNA]</scope>
    <source>
        <strain evidence="4 5">Pan189</strain>
    </source>
</reference>